<keyword evidence="2" id="KW-0472">Membrane</keyword>
<keyword evidence="2" id="KW-0812">Transmembrane</keyword>
<keyword evidence="4" id="KW-1185">Reference proteome</keyword>
<feature type="region of interest" description="Disordered" evidence="1">
    <location>
        <begin position="130"/>
        <end position="165"/>
    </location>
</feature>
<keyword evidence="2" id="KW-1133">Transmembrane helix</keyword>
<organism evidence="3 4">
    <name type="scientific">Reticulomyxa filosa</name>
    <dbReference type="NCBI Taxonomy" id="46433"/>
    <lineage>
        <taxon>Eukaryota</taxon>
        <taxon>Sar</taxon>
        <taxon>Rhizaria</taxon>
        <taxon>Retaria</taxon>
        <taxon>Foraminifera</taxon>
        <taxon>Monothalamids</taxon>
        <taxon>Reticulomyxidae</taxon>
        <taxon>Reticulomyxa</taxon>
    </lineage>
</organism>
<sequence length="208" mass="24158">MGIKDEIKELANPRAIVVITVAQFSFTITFALSTWALCYSYRPLYNLYKNKPRIMNLHRKAEAMIHSHIVKLSPDIKSKNLDWSRLASSFAEGWIFRRALLPIWYPASLAFGVYAGKQFMKFTKGPQVFESEEEEKEEGEEEKEKDLYEPSARHTQKRKNCSQHQSNWRTLTLTKQIPHFSEDHWMTPVMMIPSHLGNTKSGVHNVSL</sequence>
<gene>
    <name evidence="3" type="ORF">RFI_13754</name>
</gene>
<proteinExistence type="predicted"/>
<dbReference type="Proteomes" id="UP000023152">
    <property type="component" value="Unassembled WGS sequence"/>
</dbReference>
<protein>
    <recommendedName>
        <fullName evidence="5">Transmembrane protein</fullName>
    </recommendedName>
</protein>
<feature type="transmembrane region" description="Helical" evidence="2">
    <location>
        <begin position="15"/>
        <end position="41"/>
    </location>
</feature>
<evidence type="ECO:0000313" key="3">
    <source>
        <dbReference type="EMBL" id="ETO23428.1"/>
    </source>
</evidence>
<feature type="compositionally biased region" description="Basic and acidic residues" evidence="1">
    <location>
        <begin position="142"/>
        <end position="152"/>
    </location>
</feature>
<evidence type="ECO:0000256" key="2">
    <source>
        <dbReference type="SAM" id="Phobius"/>
    </source>
</evidence>
<comment type="caution">
    <text evidence="3">The sequence shown here is derived from an EMBL/GenBank/DDBJ whole genome shotgun (WGS) entry which is preliminary data.</text>
</comment>
<accession>X6NC26</accession>
<name>X6NC26_RETFI</name>
<dbReference type="EMBL" id="ASPP01009947">
    <property type="protein sequence ID" value="ETO23428.1"/>
    <property type="molecule type" value="Genomic_DNA"/>
</dbReference>
<evidence type="ECO:0000313" key="4">
    <source>
        <dbReference type="Proteomes" id="UP000023152"/>
    </source>
</evidence>
<feature type="compositionally biased region" description="Acidic residues" evidence="1">
    <location>
        <begin position="130"/>
        <end position="141"/>
    </location>
</feature>
<dbReference type="AlphaFoldDB" id="X6NC26"/>
<evidence type="ECO:0008006" key="5">
    <source>
        <dbReference type="Google" id="ProtNLM"/>
    </source>
</evidence>
<reference evidence="3 4" key="1">
    <citation type="journal article" date="2013" name="Curr. Biol.">
        <title>The Genome of the Foraminiferan Reticulomyxa filosa.</title>
        <authorList>
            <person name="Glockner G."/>
            <person name="Hulsmann N."/>
            <person name="Schleicher M."/>
            <person name="Noegel A.A."/>
            <person name="Eichinger L."/>
            <person name="Gallinger C."/>
            <person name="Pawlowski J."/>
            <person name="Sierra R."/>
            <person name="Euteneuer U."/>
            <person name="Pillet L."/>
            <person name="Moustafa A."/>
            <person name="Platzer M."/>
            <person name="Groth M."/>
            <person name="Szafranski K."/>
            <person name="Schliwa M."/>
        </authorList>
    </citation>
    <scope>NUCLEOTIDE SEQUENCE [LARGE SCALE GENOMIC DNA]</scope>
</reference>
<evidence type="ECO:0000256" key="1">
    <source>
        <dbReference type="SAM" id="MobiDB-lite"/>
    </source>
</evidence>